<dbReference type="Proteomes" id="UP001304534">
    <property type="component" value="Chromosome"/>
</dbReference>
<evidence type="ECO:0000313" key="2">
    <source>
        <dbReference type="Proteomes" id="UP001304534"/>
    </source>
</evidence>
<name>A0ABZ0D3R4_9XANT</name>
<dbReference type="RefSeq" id="WP_316686335.1">
    <property type="nucleotide sequence ID" value="NZ_CP103837.1"/>
</dbReference>
<reference evidence="1 2" key="1">
    <citation type="submission" date="2022-08" db="EMBL/GenBank/DDBJ databases">
        <title>Whole genome sequencing-based tracing of a 2022 introduction and outbreak of Xanthomonas hortorum pv. pelargonii.</title>
        <authorList>
            <person name="Iruegas-Bocardo F."/>
            <person name="Weisberg A.K."/>
            <person name="Riutta E.R."/>
            <person name="Kilday K."/>
            <person name="Bonkowski J.C."/>
            <person name="Creswell T."/>
            <person name="Daughtrey M.L."/>
            <person name="Rane K."/>
            <person name="Grunwald N.J."/>
            <person name="Chang J.H."/>
            <person name="Putnam M.L."/>
        </authorList>
    </citation>
    <scope>NUCLEOTIDE SEQUENCE [LARGE SCALE GENOMIC DNA]</scope>
    <source>
        <strain evidence="1 2">22-325</strain>
    </source>
</reference>
<dbReference type="GeneID" id="95584883"/>
<sequence length="87" mass="10228">MPRAKKSPGMWYARAQQYRAMADGLQCQEQGLHETKHQHVERRDATELVRRQLIRESERCWREGGRIDATQRAARIDQQAKPEVRNG</sequence>
<proteinExistence type="predicted"/>
<evidence type="ECO:0000313" key="1">
    <source>
        <dbReference type="EMBL" id="WOB24791.1"/>
    </source>
</evidence>
<protein>
    <submittedName>
        <fullName evidence="1">Uncharacterized protein</fullName>
    </submittedName>
</protein>
<accession>A0ABZ0D3R4</accession>
<dbReference type="EMBL" id="CP103840">
    <property type="protein sequence ID" value="WOB24791.1"/>
    <property type="molecule type" value="Genomic_DNA"/>
</dbReference>
<organism evidence="1 2">
    <name type="scientific">Xanthomonas dyei</name>
    <dbReference type="NCBI Taxonomy" id="743699"/>
    <lineage>
        <taxon>Bacteria</taxon>
        <taxon>Pseudomonadati</taxon>
        <taxon>Pseudomonadota</taxon>
        <taxon>Gammaproteobacteria</taxon>
        <taxon>Lysobacterales</taxon>
        <taxon>Lysobacteraceae</taxon>
        <taxon>Xanthomonas</taxon>
    </lineage>
</organism>
<keyword evidence="2" id="KW-1185">Reference proteome</keyword>
<gene>
    <name evidence="1" type="ORF">NYR99_13375</name>
</gene>